<dbReference type="EMBL" id="GL883029">
    <property type="protein sequence ID" value="EGG14000.1"/>
    <property type="molecule type" value="Genomic_DNA"/>
</dbReference>
<evidence type="ECO:0000313" key="2">
    <source>
        <dbReference type="EMBL" id="EGG14000.1"/>
    </source>
</evidence>
<name>F4QE53_CACFS</name>
<sequence length="692" mass="77798">MTHKHEGEVTIPYELYQKTVDEVQQIKTKHLITYTSYAGIAEFNEINLQVELHIRVFQSERCAVPLMGQKATMIDSTITFVDPTKGVSVDGDTVNACIITSQNYYHLYTSTPGRYIVKVTLSVPYLTSKKTGMELMIPQSSNNNISFRVPQSNANIKIFNSFPDIESTEEYEKKSGKETNNQYTMIFSKLPQETLLRVQWTFKSETQVPNNNNNNNLVTNIVKTKPNVNVLQNTLGSIGEGLLILKSTFNYRIVSGTLSVFNITIEKNVNIISVDGEAIKKWEVVDIEKPESSTQPRMLQVHLDYGVENNYELSISAEYNMRDTSAEVRIPIMVCKGEEISRQRGFLAIEARTNVEISEIGCLAADVIDVQELPIQLSRLATHPILLGYKYLDPTFELVLKVKKNLDVPVLVSICEASHFISTVSDTGRVIHQMVLLIKNTQKQFLRIQLPFEYDLWSTLMDGTPIRPSCINNDNESSPILLVPLLKPAGAKSLHSDSTSVQIEVVLLEKNIRPIAKSSSMTFTMPRVDLPLRSVSFTLYLPQKFMTKNFEGNLKKVTYYSQTPPAPILKDASHTSNNSNNNNNAYGGKRGRGGYSDDDDEEDEDFGGATQINSLLKRNESMDSFEYNSKGSSLSFSKKSKAPARKGAGLIPVRVEMPTTTNQVMFEQILLSGDNDLTVSFDYKQYEQKVVR</sequence>
<feature type="region of interest" description="Disordered" evidence="1">
    <location>
        <begin position="568"/>
        <end position="607"/>
    </location>
</feature>
<dbReference type="OMA" id="MICKGDE"/>
<dbReference type="GeneID" id="14866167"/>
<dbReference type="OrthoDB" id="17995at2759"/>
<proteinExistence type="predicted"/>
<dbReference type="AlphaFoldDB" id="F4QE53"/>
<feature type="compositionally biased region" description="Acidic residues" evidence="1">
    <location>
        <begin position="596"/>
        <end position="606"/>
    </location>
</feature>
<dbReference type="KEGG" id="dfa:DFA_11761"/>
<keyword evidence="3" id="KW-1185">Reference proteome</keyword>
<accession>F4QE53</accession>
<organism evidence="2 3">
    <name type="scientific">Cavenderia fasciculata</name>
    <name type="common">Slime mold</name>
    <name type="synonym">Dictyostelium fasciculatum</name>
    <dbReference type="NCBI Taxonomy" id="261658"/>
    <lineage>
        <taxon>Eukaryota</taxon>
        <taxon>Amoebozoa</taxon>
        <taxon>Evosea</taxon>
        <taxon>Eumycetozoa</taxon>
        <taxon>Dictyostelia</taxon>
        <taxon>Acytosteliales</taxon>
        <taxon>Cavenderiaceae</taxon>
        <taxon>Cavenderia</taxon>
    </lineage>
</organism>
<evidence type="ECO:0000256" key="1">
    <source>
        <dbReference type="SAM" id="MobiDB-lite"/>
    </source>
</evidence>
<evidence type="ECO:0000313" key="3">
    <source>
        <dbReference type="Proteomes" id="UP000007797"/>
    </source>
</evidence>
<dbReference type="Proteomes" id="UP000007797">
    <property type="component" value="Unassembled WGS sequence"/>
</dbReference>
<gene>
    <name evidence="2" type="ORF">DFA_11761</name>
</gene>
<dbReference type="RefSeq" id="XP_004350708.1">
    <property type="nucleotide sequence ID" value="XM_004350657.1"/>
</dbReference>
<reference evidence="3" key="1">
    <citation type="journal article" date="2011" name="Genome Res.">
        <title>Phylogeny-wide analysis of social amoeba genomes highlights ancient origins for complex intercellular communication.</title>
        <authorList>
            <person name="Heidel A.J."/>
            <person name="Lawal H.M."/>
            <person name="Felder M."/>
            <person name="Schilde C."/>
            <person name="Helps N.R."/>
            <person name="Tunggal B."/>
            <person name="Rivero F."/>
            <person name="John U."/>
            <person name="Schleicher M."/>
            <person name="Eichinger L."/>
            <person name="Platzer M."/>
            <person name="Noegel A.A."/>
            <person name="Schaap P."/>
            <person name="Gloeckner G."/>
        </authorList>
    </citation>
    <scope>NUCLEOTIDE SEQUENCE [LARGE SCALE GENOMIC DNA]</scope>
    <source>
        <strain evidence="3">SH3</strain>
    </source>
</reference>
<feature type="compositionally biased region" description="Low complexity" evidence="1">
    <location>
        <begin position="577"/>
        <end position="587"/>
    </location>
</feature>
<protein>
    <submittedName>
        <fullName evidence="2">Uncharacterized protein</fullName>
    </submittedName>
</protein>